<gene>
    <name evidence="3" type="ORF">NCTC10283_00696</name>
</gene>
<dbReference type="EMBL" id="UFSO01000002">
    <property type="protein sequence ID" value="SSY70594.1"/>
    <property type="molecule type" value="Genomic_DNA"/>
</dbReference>
<accession>A0A376BMZ5</accession>
<protein>
    <recommendedName>
        <fullName evidence="5">Outer membrane lipoprotein</fullName>
    </recommendedName>
</protein>
<feature type="signal peptide" evidence="2">
    <location>
        <begin position="1"/>
        <end position="23"/>
    </location>
</feature>
<keyword evidence="4" id="KW-1185">Reference proteome</keyword>
<dbReference type="PROSITE" id="PS51257">
    <property type="entry name" value="PROKAR_LIPOPROTEIN"/>
    <property type="match status" value="1"/>
</dbReference>
<reference evidence="3 4" key="1">
    <citation type="submission" date="2018-06" db="EMBL/GenBank/DDBJ databases">
        <authorList>
            <consortium name="Pathogen Informatics"/>
            <person name="Doyle S."/>
        </authorList>
    </citation>
    <scope>NUCLEOTIDE SEQUENCE [LARGE SCALE GENOMIC DNA]</scope>
    <source>
        <strain evidence="3 4">NCTC10283</strain>
    </source>
</reference>
<evidence type="ECO:0008006" key="5">
    <source>
        <dbReference type="Google" id="ProtNLM"/>
    </source>
</evidence>
<proteinExistence type="predicted"/>
<dbReference type="RefSeq" id="WP_034293822.1">
    <property type="nucleotide sequence ID" value="NZ_CP091519.2"/>
</dbReference>
<dbReference type="OrthoDB" id="5393649at2"/>
<evidence type="ECO:0000313" key="4">
    <source>
        <dbReference type="Proteomes" id="UP000254209"/>
    </source>
</evidence>
<feature type="region of interest" description="Disordered" evidence="1">
    <location>
        <begin position="27"/>
        <end position="47"/>
    </location>
</feature>
<organism evidence="3 4">
    <name type="scientific">Alysiella crassa</name>
    <dbReference type="NCBI Taxonomy" id="153491"/>
    <lineage>
        <taxon>Bacteria</taxon>
        <taxon>Pseudomonadati</taxon>
        <taxon>Pseudomonadota</taxon>
        <taxon>Betaproteobacteria</taxon>
        <taxon>Neisseriales</taxon>
        <taxon>Neisseriaceae</taxon>
        <taxon>Alysiella</taxon>
    </lineage>
</organism>
<sequence>MLQKRQKWVYTLLVAALLTACGAEQPSYQQSPAPTAAEQAPRTAEKLGTQWGDEVQSSVSKVDLRRVSREPISENVLRYAAKNFQGRELNAIALADGKIEFSVRNDRGAVLPLVRDGGNYYLRGTSGEAYRLVYRNTTANTYEIVASVDGLDVLNGSAASRYHSGYVLRPHDTLTIEGFRKSSEAVASFIFSAPNSAYAANSDNGSVRNVGLIGTAVFELYDPNAAAANAPSAFPADNAYAKPPK</sequence>
<dbReference type="Proteomes" id="UP000254209">
    <property type="component" value="Unassembled WGS sequence"/>
</dbReference>
<evidence type="ECO:0000313" key="3">
    <source>
        <dbReference type="EMBL" id="SSY70594.1"/>
    </source>
</evidence>
<evidence type="ECO:0000256" key="1">
    <source>
        <dbReference type="SAM" id="MobiDB-lite"/>
    </source>
</evidence>
<name>A0A376BMZ5_9NEIS</name>
<keyword evidence="2" id="KW-0732">Signal</keyword>
<feature type="chain" id="PRO_5017027730" description="Outer membrane lipoprotein" evidence="2">
    <location>
        <begin position="24"/>
        <end position="245"/>
    </location>
</feature>
<dbReference type="AlphaFoldDB" id="A0A376BMZ5"/>
<dbReference type="STRING" id="1120980.GCA_000745955_01737"/>
<evidence type="ECO:0000256" key="2">
    <source>
        <dbReference type="SAM" id="SignalP"/>
    </source>
</evidence>